<keyword evidence="2" id="KW-0812">Transmembrane</keyword>
<comment type="caution">
    <text evidence="3">The sequence shown here is derived from an EMBL/GenBank/DDBJ whole genome shotgun (WGS) entry which is preliminary data.</text>
</comment>
<reference evidence="3" key="1">
    <citation type="journal article" date="2020" name="New Phytol.">
        <title>Comparative genomics reveals dynamic genome evolution in host specialist ectomycorrhizal fungi.</title>
        <authorList>
            <person name="Lofgren L.A."/>
            <person name="Nguyen N.H."/>
            <person name="Vilgalys R."/>
            <person name="Ruytinx J."/>
            <person name="Liao H.L."/>
            <person name="Branco S."/>
            <person name="Kuo A."/>
            <person name="LaButti K."/>
            <person name="Lipzen A."/>
            <person name="Andreopoulos W."/>
            <person name="Pangilinan J."/>
            <person name="Riley R."/>
            <person name="Hundley H."/>
            <person name="Na H."/>
            <person name="Barry K."/>
            <person name="Grigoriev I.V."/>
            <person name="Stajich J.E."/>
            <person name="Kennedy P.G."/>
        </authorList>
    </citation>
    <scope>NUCLEOTIDE SEQUENCE</scope>
    <source>
        <strain evidence="3">FC423</strain>
    </source>
</reference>
<dbReference type="AlphaFoldDB" id="A0A9P7JXQ7"/>
<accession>A0A9P7JXQ7</accession>
<gene>
    <name evidence="3" type="ORF">F5147DRAFT_674507</name>
</gene>
<feature type="region of interest" description="Disordered" evidence="1">
    <location>
        <begin position="82"/>
        <end position="103"/>
    </location>
</feature>
<dbReference type="GeneID" id="64698111"/>
<dbReference type="Proteomes" id="UP000823399">
    <property type="component" value="Unassembled WGS sequence"/>
</dbReference>
<feature type="transmembrane region" description="Helical" evidence="2">
    <location>
        <begin position="546"/>
        <end position="565"/>
    </location>
</feature>
<organism evidence="3 4">
    <name type="scientific">Suillus discolor</name>
    <dbReference type="NCBI Taxonomy" id="1912936"/>
    <lineage>
        <taxon>Eukaryota</taxon>
        <taxon>Fungi</taxon>
        <taxon>Dikarya</taxon>
        <taxon>Basidiomycota</taxon>
        <taxon>Agaricomycotina</taxon>
        <taxon>Agaricomycetes</taxon>
        <taxon>Agaricomycetidae</taxon>
        <taxon>Boletales</taxon>
        <taxon>Suillineae</taxon>
        <taxon>Suillaceae</taxon>
        <taxon>Suillus</taxon>
    </lineage>
</organism>
<keyword evidence="2" id="KW-1133">Transmembrane helix</keyword>
<keyword evidence="4" id="KW-1185">Reference proteome</keyword>
<evidence type="ECO:0000313" key="3">
    <source>
        <dbReference type="EMBL" id="KAG2115764.1"/>
    </source>
</evidence>
<feature type="transmembrane region" description="Helical" evidence="2">
    <location>
        <begin position="571"/>
        <end position="592"/>
    </location>
</feature>
<evidence type="ECO:0000256" key="2">
    <source>
        <dbReference type="SAM" id="Phobius"/>
    </source>
</evidence>
<evidence type="ECO:0000313" key="4">
    <source>
        <dbReference type="Proteomes" id="UP000823399"/>
    </source>
</evidence>
<keyword evidence="2" id="KW-0472">Membrane</keyword>
<protein>
    <submittedName>
        <fullName evidence="3">Uncharacterized protein</fullName>
    </submittedName>
</protein>
<sequence>MLRNHDSDSVRRLIHRLRLFMKVLFRYIAFPLRLVHHLWRTLLRLYYDSRSIASRRRFQLIHTDGHPERVAGSSQPTMILPLSNHQPQVSPSPGPASCSSRSLLPVQAPPSSSSCVLQLSPAVPVIPQSQSSTTFEPFVPSDVMRYDKTPSINPDNNKYKSIPPKTIDFLDPRQQDCGDWRACIHPEGALYFHNPTRGIYTDSNLQNADRRCKMDSCMDEVLALTPPELQLCCDKIELVVQLAWNQKSKVRICRYYFIDHDKHLLFWLHELPTEKLFCGVKGVEKLSHIKYAVEHQYWQHCEMYPNANLPCAQLLKELKEVVVHASAETITTDVSLSPFDGDELSKILDLIDQLGENIGDTYSICVIARFMRYFVRAKFFNFCGLPAARLDADQTVYKKKKRNKLILVLSWTFNVAMFGAPQSHMEELRRVWVDRSINSPRWKNFNSKLSTEWSSITIYSTVMIAVDVSFLAVPSVSSQNSGSVPIISTYLSIFCIVGSLVVSLFLTRQNRLYGQESADTAVDFLTKMTGSAFGTKAVATVHGLPYAMLLWGMLYFMLAFSYQVFTSTPTLTLATTGSACGLVALFTLWLIYAARDFHISTRFLEWLRASICKARDPNTV</sequence>
<dbReference type="RefSeq" id="XP_041297143.1">
    <property type="nucleotide sequence ID" value="XM_041435852.1"/>
</dbReference>
<feature type="transmembrane region" description="Helical" evidence="2">
    <location>
        <begin position="485"/>
        <end position="506"/>
    </location>
</feature>
<evidence type="ECO:0000256" key="1">
    <source>
        <dbReference type="SAM" id="MobiDB-lite"/>
    </source>
</evidence>
<name>A0A9P7JXQ7_9AGAM</name>
<dbReference type="OrthoDB" id="2657661at2759"/>
<proteinExistence type="predicted"/>
<feature type="compositionally biased region" description="Polar residues" evidence="1">
    <location>
        <begin position="82"/>
        <end position="102"/>
    </location>
</feature>
<dbReference type="EMBL" id="JABBWM010000007">
    <property type="protein sequence ID" value="KAG2115764.1"/>
    <property type="molecule type" value="Genomic_DNA"/>
</dbReference>